<dbReference type="Proteomes" id="UP000886744">
    <property type="component" value="Unassembled WGS sequence"/>
</dbReference>
<evidence type="ECO:0000313" key="4">
    <source>
        <dbReference type="Proteomes" id="UP000886744"/>
    </source>
</evidence>
<evidence type="ECO:0000256" key="2">
    <source>
        <dbReference type="ARBA" id="ARBA00022801"/>
    </source>
</evidence>
<proteinExistence type="inferred from homology"/>
<keyword evidence="2" id="KW-0378">Hydrolase</keyword>
<dbReference type="InterPro" id="IPR029069">
    <property type="entry name" value="HotDog_dom_sf"/>
</dbReference>
<comment type="caution">
    <text evidence="3">The sequence shown here is derived from an EMBL/GenBank/DDBJ whole genome shotgun (WGS) entry which is preliminary data.</text>
</comment>
<evidence type="ECO:0000313" key="3">
    <source>
        <dbReference type="EMBL" id="HIR62126.1"/>
    </source>
</evidence>
<dbReference type="NCBIfam" id="TIGR00051">
    <property type="entry name" value="YbgC/FadM family acyl-CoA thioesterase"/>
    <property type="match status" value="1"/>
</dbReference>
<dbReference type="PANTHER" id="PTHR31793:SF27">
    <property type="entry name" value="NOVEL THIOESTERASE SUPERFAMILY DOMAIN AND SAPOSIN A-TYPE DOMAIN CONTAINING PROTEIN (0610012H03RIK)"/>
    <property type="match status" value="1"/>
</dbReference>
<dbReference type="SUPFAM" id="SSF54637">
    <property type="entry name" value="Thioesterase/thiol ester dehydrase-isomerase"/>
    <property type="match status" value="1"/>
</dbReference>
<reference evidence="3" key="1">
    <citation type="submission" date="2020-10" db="EMBL/GenBank/DDBJ databases">
        <authorList>
            <person name="Gilroy R."/>
        </authorList>
    </citation>
    <scope>NUCLEOTIDE SEQUENCE</scope>
    <source>
        <strain evidence="3">ChiHjej13B12-12457</strain>
    </source>
</reference>
<reference evidence="3" key="2">
    <citation type="journal article" date="2021" name="PeerJ">
        <title>Extensive microbial diversity within the chicken gut microbiome revealed by metagenomics and culture.</title>
        <authorList>
            <person name="Gilroy R."/>
            <person name="Ravi A."/>
            <person name="Getino M."/>
            <person name="Pursley I."/>
            <person name="Horton D.L."/>
            <person name="Alikhan N.F."/>
            <person name="Baker D."/>
            <person name="Gharbi K."/>
            <person name="Hall N."/>
            <person name="Watson M."/>
            <person name="Adriaenssens E.M."/>
            <person name="Foster-Nyarko E."/>
            <person name="Jarju S."/>
            <person name="Secka A."/>
            <person name="Antonio M."/>
            <person name="Oren A."/>
            <person name="Chaudhuri R.R."/>
            <person name="La Ragione R."/>
            <person name="Hildebrand F."/>
            <person name="Pallen M.J."/>
        </authorList>
    </citation>
    <scope>NUCLEOTIDE SEQUENCE</scope>
    <source>
        <strain evidence="3">ChiHjej13B12-12457</strain>
    </source>
</reference>
<dbReference type="GO" id="GO:0047617">
    <property type="term" value="F:fatty acyl-CoA hydrolase activity"/>
    <property type="evidence" value="ECO:0007669"/>
    <property type="project" value="TreeGrafter"/>
</dbReference>
<dbReference type="AlphaFoldDB" id="A0A9D1E016"/>
<protein>
    <submittedName>
        <fullName evidence="3">Acyl-CoA thioesterase</fullName>
    </submittedName>
</protein>
<comment type="similarity">
    <text evidence="1">Belongs to the 4-hydroxybenzoyl-CoA thioesterase family.</text>
</comment>
<dbReference type="CDD" id="cd00586">
    <property type="entry name" value="4HBT"/>
    <property type="match status" value="1"/>
</dbReference>
<name>A0A9D1E016_9BACT</name>
<organism evidence="3 4">
    <name type="scientific">Candidatus Coprenecus avistercoris</name>
    <dbReference type="NCBI Taxonomy" id="2840730"/>
    <lineage>
        <taxon>Bacteria</taxon>
        <taxon>Pseudomonadati</taxon>
        <taxon>Bacteroidota</taxon>
        <taxon>Bacteroidia</taxon>
        <taxon>Bacteroidales</taxon>
        <taxon>Rikenellaceae</taxon>
        <taxon>Rikenellaceae incertae sedis</taxon>
        <taxon>Candidatus Coprenecus</taxon>
    </lineage>
</organism>
<dbReference type="InterPro" id="IPR006684">
    <property type="entry name" value="YbgC/YbaW"/>
</dbReference>
<evidence type="ECO:0000256" key="1">
    <source>
        <dbReference type="ARBA" id="ARBA00005953"/>
    </source>
</evidence>
<gene>
    <name evidence="3" type="ORF">IAC94_01210</name>
</gene>
<dbReference type="PIRSF" id="PIRSF003230">
    <property type="entry name" value="YbgC"/>
    <property type="match status" value="1"/>
</dbReference>
<dbReference type="Gene3D" id="3.10.129.10">
    <property type="entry name" value="Hotdog Thioesterase"/>
    <property type="match status" value="1"/>
</dbReference>
<dbReference type="PANTHER" id="PTHR31793">
    <property type="entry name" value="4-HYDROXYBENZOYL-COA THIOESTERASE FAMILY MEMBER"/>
    <property type="match status" value="1"/>
</dbReference>
<sequence>MNILRDNAMFIQSETQIEVRYYETDQMGIVHHSNYIRYFECGRHQFLLDVELPITELEKSGIMMPVVSVEAHYHTPARMGDILRVVSRVEKEPMARVEVRTDIYNQNGDLVCDGTVVLGFIHSDTRRPTRIPAALLEVFRKADQEAGQEA</sequence>
<dbReference type="Pfam" id="PF13279">
    <property type="entry name" value="4HBT_2"/>
    <property type="match status" value="1"/>
</dbReference>
<dbReference type="InterPro" id="IPR050563">
    <property type="entry name" value="4-hydroxybenzoyl-CoA_TE"/>
</dbReference>
<accession>A0A9D1E016</accession>
<dbReference type="EMBL" id="DVHI01000019">
    <property type="protein sequence ID" value="HIR62126.1"/>
    <property type="molecule type" value="Genomic_DNA"/>
</dbReference>